<evidence type="ECO:0000313" key="2">
    <source>
        <dbReference type="Proteomes" id="UP001319828"/>
    </source>
</evidence>
<keyword evidence="2" id="KW-1185">Reference proteome</keyword>
<name>A0ACC5W2T2_9BACT</name>
<dbReference type="Proteomes" id="UP001319828">
    <property type="component" value="Unassembled WGS sequence"/>
</dbReference>
<sequence length="90" mass="10891">MTPEYIVENIKKDESLVKQIFSAIFQNSLTMIEDLKIIDDENIIKELIISQNQRLGHFKRDYYEKRIDYLIEYYKIENAGIRKKLENVIY</sequence>
<comment type="caution">
    <text evidence="1">The sequence shown here is derived from an EMBL/GenBank/DDBJ whole genome shotgun (WGS) entry which is preliminary data.</text>
</comment>
<organism evidence="1 2">
    <name type="scientific">Campylobacter molothri</name>
    <dbReference type="NCBI Taxonomy" id="1032242"/>
    <lineage>
        <taxon>Bacteria</taxon>
        <taxon>Pseudomonadati</taxon>
        <taxon>Campylobacterota</taxon>
        <taxon>Epsilonproteobacteria</taxon>
        <taxon>Campylobacterales</taxon>
        <taxon>Campylobacteraceae</taxon>
        <taxon>Campylobacter</taxon>
    </lineage>
</organism>
<accession>A0ACC5W2T2</accession>
<proteinExistence type="predicted"/>
<dbReference type="EMBL" id="JACHUQ010000028">
    <property type="protein sequence ID" value="MBZ7975227.1"/>
    <property type="molecule type" value="Genomic_DNA"/>
</dbReference>
<gene>
    <name evidence="1" type="ORF">H2252_07560</name>
</gene>
<protein>
    <submittedName>
        <fullName evidence="1">Uncharacterized protein</fullName>
    </submittedName>
</protein>
<reference evidence="1" key="1">
    <citation type="submission" date="2020-07" db="EMBL/GenBank/DDBJ databases">
        <title>Campylobacter molothri sp. nov. isolated from wild birds.</title>
        <authorList>
            <person name="Miller W.G."/>
            <person name="Chapman M.H."/>
            <person name="Yee E."/>
            <person name="Lopes B.S."/>
            <person name="Forbes K.J."/>
        </authorList>
    </citation>
    <scope>NUCLEOTIDE SEQUENCE</scope>
    <source>
        <strain evidence="1">RM9754</strain>
    </source>
</reference>
<evidence type="ECO:0000313" key="1">
    <source>
        <dbReference type="EMBL" id="MBZ7975227.1"/>
    </source>
</evidence>